<dbReference type="Gene3D" id="1.10.3450.10">
    <property type="entry name" value="TTHA0068-like"/>
    <property type="match status" value="1"/>
</dbReference>
<name>A0A1I6VIM2_9RHOB</name>
<dbReference type="Pfam" id="PF03745">
    <property type="entry name" value="DUF309"/>
    <property type="match status" value="1"/>
</dbReference>
<organism evidence="1 2">
    <name type="scientific">Sulfitobacter marinus</name>
    <dbReference type="NCBI Taxonomy" id="394264"/>
    <lineage>
        <taxon>Bacteria</taxon>
        <taxon>Pseudomonadati</taxon>
        <taxon>Pseudomonadota</taxon>
        <taxon>Alphaproteobacteria</taxon>
        <taxon>Rhodobacterales</taxon>
        <taxon>Roseobacteraceae</taxon>
        <taxon>Sulfitobacter</taxon>
    </lineage>
</organism>
<dbReference type="InterPro" id="IPR005500">
    <property type="entry name" value="DUF309"/>
</dbReference>
<dbReference type="EMBL" id="FPAJ01000007">
    <property type="protein sequence ID" value="SFT13596.1"/>
    <property type="molecule type" value="Genomic_DNA"/>
</dbReference>
<dbReference type="AlphaFoldDB" id="A0A1I6VIM2"/>
<protein>
    <recommendedName>
        <fullName evidence="3">DUF309 domain-containing protein</fullName>
    </recommendedName>
</protein>
<sequence>MGVLVPPHAHVPGLNARHPEDWFDHIKASATDETPVQLLHQTEAWQAGLSYFHGGYFWECHEVLEAVWMHAPDPSPERTFVQSMIQLANARLKVRMGKPNAARRLCAMVDDLLGQCGAAETILGLRLSDTSAWVEATRVQINMLDNA</sequence>
<evidence type="ECO:0000313" key="2">
    <source>
        <dbReference type="Proteomes" id="UP000199239"/>
    </source>
</evidence>
<dbReference type="SUPFAM" id="SSF140663">
    <property type="entry name" value="TTHA0068-like"/>
    <property type="match status" value="1"/>
</dbReference>
<dbReference type="InterPro" id="IPR023203">
    <property type="entry name" value="TTHA0068_sf"/>
</dbReference>
<accession>A0A1I6VIM2</accession>
<proteinExistence type="predicted"/>
<dbReference type="RefSeq" id="WP_093917533.1">
    <property type="nucleotide sequence ID" value="NZ_FPAJ01000007.1"/>
</dbReference>
<dbReference type="STRING" id="394264.SAMN04488040_3351"/>
<evidence type="ECO:0008006" key="3">
    <source>
        <dbReference type="Google" id="ProtNLM"/>
    </source>
</evidence>
<gene>
    <name evidence="1" type="ORF">SAMN04488040_3351</name>
</gene>
<keyword evidence="2" id="KW-1185">Reference proteome</keyword>
<evidence type="ECO:0000313" key="1">
    <source>
        <dbReference type="EMBL" id="SFT13596.1"/>
    </source>
</evidence>
<dbReference type="OrthoDB" id="9799942at2"/>
<reference evidence="2" key="1">
    <citation type="submission" date="2016-10" db="EMBL/GenBank/DDBJ databases">
        <authorList>
            <person name="Varghese N."/>
            <person name="Submissions S."/>
        </authorList>
    </citation>
    <scope>NUCLEOTIDE SEQUENCE [LARGE SCALE GENOMIC DNA]</scope>
    <source>
        <strain evidence="2">DSM 23422</strain>
    </source>
</reference>
<dbReference type="Proteomes" id="UP000199239">
    <property type="component" value="Unassembled WGS sequence"/>
</dbReference>